<evidence type="ECO:0000256" key="3">
    <source>
        <dbReference type="ARBA" id="ARBA00023082"/>
    </source>
</evidence>
<dbReference type="InterPro" id="IPR039425">
    <property type="entry name" value="RNA_pol_sigma-70-like"/>
</dbReference>
<dbReference type="Gene3D" id="1.10.1740.10">
    <property type="match status" value="1"/>
</dbReference>
<dbReference type="PANTHER" id="PTHR43133:SF50">
    <property type="entry name" value="ECF RNA POLYMERASE SIGMA FACTOR SIGM"/>
    <property type="match status" value="1"/>
</dbReference>
<keyword evidence="9" id="KW-1185">Reference proteome</keyword>
<evidence type="ECO:0000313" key="8">
    <source>
        <dbReference type="EMBL" id="MBB2890408.1"/>
    </source>
</evidence>
<evidence type="ECO:0000259" key="7">
    <source>
        <dbReference type="Pfam" id="PF08281"/>
    </source>
</evidence>
<accession>A0A839MYB7</accession>
<dbReference type="PANTHER" id="PTHR43133">
    <property type="entry name" value="RNA POLYMERASE ECF-TYPE SIGMA FACTO"/>
    <property type="match status" value="1"/>
</dbReference>
<gene>
    <name evidence="8" type="ORF">FHU39_000392</name>
</gene>
<evidence type="ECO:0000256" key="5">
    <source>
        <dbReference type="ARBA" id="ARBA00023163"/>
    </source>
</evidence>
<dbReference type="GO" id="GO:0006352">
    <property type="term" value="P:DNA-templated transcription initiation"/>
    <property type="evidence" value="ECO:0007669"/>
    <property type="project" value="InterPro"/>
</dbReference>
<feature type="domain" description="RNA polymerase sigma-70 region 2" evidence="6">
    <location>
        <begin position="15"/>
        <end position="78"/>
    </location>
</feature>
<evidence type="ECO:0000313" key="9">
    <source>
        <dbReference type="Proteomes" id="UP000559182"/>
    </source>
</evidence>
<comment type="caution">
    <text evidence="8">The sequence shown here is derived from an EMBL/GenBank/DDBJ whole genome shotgun (WGS) entry which is preliminary data.</text>
</comment>
<dbReference type="Pfam" id="PF08281">
    <property type="entry name" value="Sigma70_r4_2"/>
    <property type="match status" value="1"/>
</dbReference>
<dbReference type="SUPFAM" id="SSF88946">
    <property type="entry name" value="Sigma2 domain of RNA polymerase sigma factors"/>
    <property type="match status" value="1"/>
</dbReference>
<evidence type="ECO:0000256" key="4">
    <source>
        <dbReference type="ARBA" id="ARBA00023125"/>
    </source>
</evidence>
<comment type="similarity">
    <text evidence="1">Belongs to the sigma-70 factor family. ECF subfamily.</text>
</comment>
<keyword evidence="2" id="KW-0805">Transcription regulation</keyword>
<dbReference type="Proteomes" id="UP000559182">
    <property type="component" value="Unassembled WGS sequence"/>
</dbReference>
<reference evidence="8 9" key="1">
    <citation type="submission" date="2020-08" db="EMBL/GenBank/DDBJ databases">
        <title>Sequencing the genomes of 1000 actinobacteria strains.</title>
        <authorList>
            <person name="Klenk H.-P."/>
        </authorList>
    </citation>
    <scope>NUCLEOTIDE SEQUENCE [LARGE SCALE GENOMIC DNA]</scope>
    <source>
        <strain evidence="8 9">DSM 105369</strain>
    </source>
</reference>
<dbReference type="RefSeq" id="WP_183318475.1">
    <property type="nucleotide sequence ID" value="NZ_JACHVQ010000001.1"/>
</dbReference>
<dbReference type="Pfam" id="PF04542">
    <property type="entry name" value="Sigma70_r2"/>
    <property type="match status" value="1"/>
</dbReference>
<dbReference type="InterPro" id="IPR036388">
    <property type="entry name" value="WH-like_DNA-bd_sf"/>
</dbReference>
<dbReference type="GO" id="GO:0016987">
    <property type="term" value="F:sigma factor activity"/>
    <property type="evidence" value="ECO:0007669"/>
    <property type="project" value="UniProtKB-KW"/>
</dbReference>
<feature type="domain" description="RNA polymerase sigma factor 70 region 4 type 2" evidence="7">
    <location>
        <begin position="102"/>
        <end position="154"/>
    </location>
</feature>
<dbReference type="InterPro" id="IPR014325">
    <property type="entry name" value="RNA_pol_sigma-E_actinobac"/>
</dbReference>
<dbReference type="CDD" id="cd06171">
    <property type="entry name" value="Sigma70_r4"/>
    <property type="match status" value="1"/>
</dbReference>
<dbReference type="InterPro" id="IPR013325">
    <property type="entry name" value="RNA_pol_sigma_r2"/>
</dbReference>
<dbReference type="InterPro" id="IPR007627">
    <property type="entry name" value="RNA_pol_sigma70_r2"/>
</dbReference>
<dbReference type="AlphaFoldDB" id="A0A839MYB7"/>
<dbReference type="InterPro" id="IPR013324">
    <property type="entry name" value="RNA_pol_sigma_r3/r4-like"/>
</dbReference>
<dbReference type="InterPro" id="IPR014284">
    <property type="entry name" value="RNA_pol_sigma-70_dom"/>
</dbReference>
<dbReference type="InterPro" id="IPR013249">
    <property type="entry name" value="RNA_pol_sigma70_r4_t2"/>
</dbReference>
<keyword evidence="5" id="KW-0804">Transcription</keyword>
<sequence length="168" mass="18717">MTRGTREPPGFSDFVAARGPSLVRTATLLTHDHAAAEDLVQTALAKAWPKWERTEQHEAYVRKIIVHEFARGWRRKWRGEIATETLPERPHPDGTDTVAAREDLMRALAGLPRKQRAVIVLRYFHDYSEADIAAALGISTGTVKSHASRGLAALRVSSDIADRAERQS</sequence>
<dbReference type="Gene3D" id="1.10.10.10">
    <property type="entry name" value="Winged helix-like DNA-binding domain superfamily/Winged helix DNA-binding domain"/>
    <property type="match status" value="1"/>
</dbReference>
<dbReference type="GO" id="GO:0003677">
    <property type="term" value="F:DNA binding"/>
    <property type="evidence" value="ECO:0007669"/>
    <property type="project" value="UniProtKB-KW"/>
</dbReference>
<protein>
    <submittedName>
        <fullName evidence="8">RNA polymerase sigma-70 factor (Sigma-E family)</fullName>
    </submittedName>
</protein>
<dbReference type="EMBL" id="JACHVQ010000001">
    <property type="protein sequence ID" value="MBB2890408.1"/>
    <property type="molecule type" value="Genomic_DNA"/>
</dbReference>
<dbReference type="SUPFAM" id="SSF88659">
    <property type="entry name" value="Sigma3 and sigma4 domains of RNA polymerase sigma factors"/>
    <property type="match status" value="1"/>
</dbReference>
<proteinExistence type="inferred from homology"/>
<evidence type="ECO:0000256" key="1">
    <source>
        <dbReference type="ARBA" id="ARBA00010641"/>
    </source>
</evidence>
<organism evidence="8 9">
    <name type="scientific">Flexivirga oryzae</name>
    <dbReference type="NCBI Taxonomy" id="1794944"/>
    <lineage>
        <taxon>Bacteria</taxon>
        <taxon>Bacillati</taxon>
        <taxon>Actinomycetota</taxon>
        <taxon>Actinomycetes</taxon>
        <taxon>Micrococcales</taxon>
        <taxon>Dermacoccaceae</taxon>
        <taxon>Flexivirga</taxon>
    </lineage>
</organism>
<evidence type="ECO:0000259" key="6">
    <source>
        <dbReference type="Pfam" id="PF04542"/>
    </source>
</evidence>
<name>A0A839MYB7_9MICO</name>
<evidence type="ECO:0000256" key="2">
    <source>
        <dbReference type="ARBA" id="ARBA00023015"/>
    </source>
</evidence>
<dbReference type="NCBIfam" id="TIGR02937">
    <property type="entry name" value="sigma70-ECF"/>
    <property type="match status" value="1"/>
</dbReference>
<keyword evidence="3" id="KW-0731">Sigma factor</keyword>
<keyword evidence="4" id="KW-0238">DNA-binding</keyword>
<dbReference type="NCBIfam" id="TIGR02983">
    <property type="entry name" value="SigE-fam_strep"/>
    <property type="match status" value="1"/>
</dbReference>